<reference evidence="2" key="1">
    <citation type="submission" date="2016-10" db="EMBL/GenBank/DDBJ databases">
        <authorList>
            <person name="Varghese N."/>
            <person name="Submissions S."/>
        </authorList>
    </citation>
    <scope>NUCLEOTIDE SEQUENCE [LARGE SCALE GENOMIC DNA]</scope>
    <source>
        <strain evidence="2">DSM 26921</strain>
    </source>
</reference>
<protein>
    <submittedName>
        <fullName evidence="1">Uncharacterized protein</fullName>
    </submittedName>
</protein>
<keyword evidence="2" id="KW-1185">Reference proteome</keyword>
<evidence type="ECO:0000313" key="1">
    <source>
        <dbReference type="EMBL" id="SFR39294.1"/>
    </source>
</evidence>
<sequence>MVGSDWELFKRGAVNGSFVHKVGSNCCIRTNLDYTEAEHGAKIYYLQS</sequence>
<accession>A0A1I6GAS7</accession>
<dbReference type="AlphaFoldDB" id="A0A1I6GAS7"/>
<name>A0A1I6GAS7_9RHOB</name>
<organism evidence="1 2">
    <name type="scientific">Litoreibacter janthinus</name>
    <dbReference type="NCBI Taxonomy" id="670154"/>
    <lineage>
        <taxon>Bacteria</taxon>
        <taxon>Pseudomonadati</taxon>
        <taxon>Pseudomonadota</taxon>
        <taxon>Alphaproteobacteria</taxon>
        <taxon>Rhodobacterales</taxon>
        <taxon>Roseobacteraceae</taxon>
        <taxon>Litoreibacter</taxon>
    </lineage>
</organism>
<dbReference type="EMBL" id="FOYO01000001">
    <property type="protein sequence ID" value="SFR39294.1"/>
    <property type="molecule type" value="Genomic_DNA"/>
</dbReference>
<dbReference type="STRING" id="670154.SAMN04488002_1163"/>
<evidence type="ECO:0000313" key="2">
    <source>
        <dbReference type="Proteomes" id="UP000199658"/>
    </source>
</evidence>
<dbReference type="Proteomes" id="UP000199658">
    <property type="component" value="Unassembled WGS sequence"/>
</dbReference>
<proteinExistence type="predicted"/>
<gene>
    <name evidence="1" type="ORF">SAMN04488002_1163</name>
</gene>